<feature type="domain" description="EamA" evidence="2">
    <location>
        <begin position="143"/>
        <end position="268"/>
    </location>
</feature>
<evidence type="ECO:0000256" key="1">
    <source>
        <dbReference type="SAM" id="Phobius"/>
    </source>
</evidence>
<dbReference type="EMBL" id="CP007141">
    <property type="protein sequence ID" value="AJC74009.1"/>
    <property type="molecule type" value="Genomic_DNA"/>
</dbReference>
<dbReference type="AlphaFoldDB" id="A0A0X1KS06"/>
<evidence type="ECO:0000259" key="2">
    <source>
        <dbReference type="Pfam" id="PF00892"/>
    </source>
</evidence>
<dbReference type="Proteomes" id="UP000077469">
    <property type="component" value="Chromosome"/>
</dbReference>
<feature type="domain" description="EamA" evidence="2">
    <location>
        <begin position="8"/>
        <end position="132"/>
    </location>
</feature>
<sequence>MGRLSRTRAVFYLILTSVLWSLGGLLIKLVDWNPIAIAAGRSAISALLILAYVKKPKFTWCKDQLLAALFYFGTVTLFVTANKLTTAANAILLQYGAPIYVAIFAPMILKEKTRAVDWLAISFALFGMVLFFFDELKIENVVGILVAIASGVSFALYIIFMRKQKDASPIESTLLGNILTALVGFVFIFNQSFELRNILGIVLLGTVQLGFSYILYSIAIKYVEALEAILIPIIEPILNPIWVFLAYGERPGKWALLGGTIVLLSVTLRYSLPLLMRNFRTAR</sequence>
<feature type="transmembrane region" description="Helical" evidence="1">
    <location>
        <begin position="228"/>
        <end position="248"/>
    </location>
</feature>
<protein>
    <submittedName>
        <fullName evidence="3">Membrane protein</fullName>
    </submittedName>
</protein>
<gene>
    <name evidence="3" type="ORF">AJ81_07185</name>
</gene>
<dbReference type="Pfam" id="PF00892">
    <property type="entry name" value="EamA"/>
    <property type="match status" value="2"/>
</dbReference>
<feature type="transmembrane region" description="Helical" evidence="1">
    <location>
        <begin position="65"/>
        <end position="81"/>
    </location>
</feature>
<feature type="transmembrane region" description="Helical" evidence="1">
    <location>
        <begin position="9"/>
        <end position="29"/>
    </location>
</feature>
<dbReference type="InterPro" id="IPR037185">
    <property type="entry name" value="EmrE-like"/>
</dbReference>
<feature type="transmembrane region" description="Helical" evidence="1">
    <location>
        <begin position="140"/>
        <end position="160"/>
    </location>
</feature>
<keyword evidence="1" id="KW-0472">Membrane</keyword>
<evidence type="ECO:0000313" key="3">
    <source>
        <dbReference type="EMBL" id="AJC74009.1"/>
    </source>
</evidence>
<feature type="transmembrane region" description="Helical" evidence="1">
    <location>
        <begin position="116"/>
        <end position="134"/>
    </location>
</feature>
<dbReference type="SUPFAM" id="SSF103481">
    <property type="entry name" value="Multidrug resistance efflux transporter EmrE"/>
    <property type="match status" value="2"/>
</dbReference>
<dbReference type="PATRIC" id="fig|1123384.7.peg.1443"/>
<organism evidence="3 4">
    <name type="scientific">Pseudothermotoga hypogea DSM 11164 = NBRC 106472</name>
    <dbReference type="NCBI Taxonomy" id="1123384"/>
    <lineage>
        <taxon>Bacteria</taxon>
        <taxon>Thermotogati</taxon>
        <taxon>Thermotogota</taxon>
        <taxon>Thermotogae</taxon>
        <taxon>Thermotogales</taxon>
        <taxon>Thermotogaceae</taxon>
        <taxon>Pseudothermotoga</taxon>
    </lineage>
</organism>
<dbReference type="GO" id="GO:0016020">
    <property type="term" value="C:membrane"/>
    <property type="evidence" value="ECO:0007669"/>
    <property type="project" value="InterPro"/>
</dbReference>
<feature type="transmembrane region" description="Helical" evidence="1">
    <location>
        <begin position="87"/>
        <end position="109"/>
    </location>
</feature>
<dbReference type="PANTHER" id="PTHR22911:SF79">
    <property type="entry name" value="MOBA-LIKE NTP TRANSFERASE DOMAIN-CONTAINING PROTEIN"/>
    <property type="match status" value="1"/>
</dbReference>
<evidence type="ECO:0000313" key="4">
    <source>
        <dbReference type="Proteomes" id="UP000077469"/>
    </source>
</evidence>
<feature type="transmembrane region" description="Helical" evidence="1">
    <location>
        <begin position="195"/>
        <end position="216"/>
    </location>
</feature>
<dbReference type="InterPro" id="IPR000620">
    <property type="entry name" value="EamA_dom"/>
</dbReference>
<proteinExistence type="predicted"/>
<keyword evidence="1" id="KW-1133">Transmembrane helix</keyword>
<feature type="transmembrane region" description="Helical" evidence="1">
    <location>
        <begin position="35"/>
        <end position="53"/>
    </location>
</feature>
<feature type="transmembrane region" description="Helical" evidence="1">
    <location>
        <begin position="172"/>
        <end position="189"/>
    </location>
</feature>
<reference evidence="3 4" key="1">
    <citation type="submission" date="2014-01" db="EMBL/GenBank/DDBJ databases">
        <title>Genome sequencing of Thermotog hypogea.</title>
        <authorList>
            <person name="Zhang X."/>
            <person name="Alvare G."/>
            <person name="Fristensky B."/>
            <person name="Chen L."/>
            <person name="Suen T."/>
            <person name="Chen Q."/>
            <person name="Ma K."/>
        </authorList>
    </citation>
    <scope>NUCLEOTIDE SEQUENCE [LARGE SCALE GENOMIC DNA]</scope>
    <source>
        <strain evidence="3 4">DSM 11164</strain>
    </source>
</reference>
<feature type="transmembrane region" description="Helical" evidence="1">
    <location>
        <begin position="254"/>
        <end position="275"/>
    </location>
</feature>
<keyword evidence="1" id="KW-0812">Transmembrane</keyword>
<dbReference type="STRING" id="1123384.AJ81_07185"/>
<dbReference type="PANTHER" id="PTHR22911">
    <property type="entry name" value="ACYL-MALONYL CONDENSING ENZYME-RELATED"/>
    <property type="match status" value="1"/>
</dbReference>
<keyword evidence="4" id="KW-1185">Reference proteome</keyword>
<dbReference type="PaxDb" id="1123384-AJ81_07185"/>
<accession>A0A0X1KS06</accession>
<name>A0A0X1KS06_9THEM</name>
<dbReference type="KEGG" id="phy:AJ81_07185"/>